<evidence type="ECO:0000313" key="2">
    <source>
        <dbReference type="EMBL" id="TKC33387.1"/>
    </source>
</evidence>
<feature type="compositionally biased region" description="Basic and acidic residues" evidence="1">
    <location>
        <begin position="143"/>
        <end position="154"/>
    </location>
</feature>
<protein>
    <submittedName>
        <fullName evidence="2">Uncharacterized protein</fullName>
    </submittedName>
</protein>
<feature type="non-terminal residue" evidence="2">
    <location>
        <position position="1"/>
    </location>
</feature>
<dbReference type="AlphaFoldDB" id="A0A4U1ECQ9"/>
<gene>
    <name evidence="2" type="ORF">EI555_008821</name>
</gene>
<feature type="non-terminal residue" evidence="2">
    <location>
        <position position="170"/>
    </location>
</feature>
<feature type="region of interest" description="Disordered" evidence="1">
    <location>
        <begin position="77"/>
        <end position="170"/>
    </location>
</feature>
<name>A0A4U1ECQ9_MONMO</name>
<evidence type="ECO:0000256" key="1">
    <source>
        <dbReference type="SAM" id="MobiDB-lite"/>
    </source>
</evidence>
<feature type="compositionally biased region" description="Pro residues" evidence="1">
    <location>
        <begin position="159"/>
        <end position="170"/>
    </location>
</feature>
<accession>A0A4U1ECQ9</accession>
<dbReference type="Proteomes" id="UP000308365">
    <property type="component" value="Unassembled WGS sequence"/>
</dbReference>
<sequence>SSASGVGHGPCAGDPQPRTSDRGFVFTCLRTPPKLPHALTSLAEAGGFNYLMSLSPVQMLAPPHQELTETEVPYLDMDSVGEMPTGPDQFAVPHPDLNNKQTQYQKFPEAVPESIPRDFFGIPDKTMEPAEEAETSPSQQEAQPRHPELNEEAKTLPQQEPPAQHPQSPE</sequence>
<reference evidence="3" key="1">
    <citation type="journal article" date="2019" name="IScience">
        <title>Narwhal Genome Reveals Long-Term Low Genetic Diversity despite Current Large Abundance Size.</title>
        <authorList>
            <person name="Westbury M.V."/>
            <person name="Petersen B."/>
            <person name="Garde E."/>
            <person name="Heide-Jorgensen M.P."/>
            <person name="Lorenzen E.D."/>
        </authorList>
    </citation>
    <scope>NUCLEOTIDE SEQUENCE [LARGE SCALE GENOMIC DNA]</scope>
</reference>
<feature type="region of interest" description="Disordered" evidence="1">
    <location>
        <begin position="1"/>
        <end position="21"/>
    </location>
</feature>
<comment type="caution">
    <text evidence="2">The sequence shown here is derived from an EMBL/GenBank/DDBJ whole genome shotgun (WGS) entry which is preliminary data.</text>
</comment>
<evidence type="ECO:0000313" key="3">
    <source>
        <dbReference type="Proteomes" id="UP000308365"/>
    </source>
</evidence>
<organism evidence="2 3">
    <name type="scientific">Monodon monoceros</name>
    <name type="common">Narwhal</name>
    <name type="synonym">Ceratodon monodon</name>
    <dbReference type="NCBI Taxonomy" id="40151"/>
    <lineage>
        <taxon>Eukaryota</taxon>
        <taxon>Metazoa</taxon>
        <taxon>Chordata</taxon>
        <taxon>Craniata</taxon>
        <taxon>Vertebrata</taxon>
        <taxon>Euteleostomi</taxon>
        <taxon>Mammalia</taxon>
        <taxon>Eutheria</taxon>
        <taxon>Laurasiatheria</taxon>
        <taxon>Artiodactyla</taxon>
        <taxon>Whippomorpha</taxon>
        <taxon>Cetacea</taxon>
        <taxon>Odontoceti</taxon>
        <taxon>Monodontidae</taxon>
        <taxon>Monodon</taxon>
    </lineage>
</organism>
<dbReference type="EMBL" id="RWIC01004236">
    <property type="protein sequence ID" value="TKC33387.1"/>
    <property type="molecule type" value="Genomic_DNA"/>
</dbReference>
<proteinExistence type="predicted"/>
<feature type="compositionally biased region" description="Gly residues" evidence="1">
    <location>
        <begin position="1"/>
        <end position="10"/>
    </location>
</feature>